<comment type="similarity">
    <text evidence="3">Belongs to the LarC family.</text>
</comment>
<protein>
    <recommendedName>
        <fullName evidence="3">Pyridinium-3,5-bisthiocarboxylic acid mononucleotide nickel insertion protein</fullName>
        <shortName evidence="3">P2TMN nickel insertion protein</shortName>
        <ecNumber evidence="3">4.99.1.12</ecNumber>
    </recommendedName>
    <alternativeName>
        <fullName evidence="3">Nickel-pincer cofactor biosynthesis protein LarC</fullName>
    </alternativeName>
</protein>
<feature type="region of interest" description="Disordered" evidence="4">
    <location>
        <begin position="71"/>
        <end position="140"/>
    </location>
</feature>
<dbReference type="NCBIfam" id="TIGR00299">
    <property type="entry name" value="nickel pincer cofactor biosynthesis protein LarC"/>
    <property type="match status" value="1"/>
</dbReference>
<sequence length="454" mass="48452">MKTLFLECNMGAAGDMLTAALLDLLPEERQQEFLRVMNSIPGVQVRVDPAEKCGVRGLHVTVLAHGQEEHSHDVACGGPETAHVHEHSHEHPHDHDHEHAHEHDHEHEHDHGHEHEHIHEQEHLHDHVHDHGHGHAHHHASLADVRAIVEGLPVPESVKKKTMEVYGLIAQAEAHAHGQPVELVHFHEVGALDAVADVTAVCLLMEWLGADRVVASPVNLGGGQVKCAHGVLPVPAPATAWLVRGIPCYGGSVQAELCTPTGAALLRTFASSFGPMPAMTVGAVGVGAGNKDFAAANVVRAFLGESGGAGESEHIVELACNLDDMTGEAVAYAAGVLLAAGALDVYTEAIQMKKNRPAVKLCCLCRPADAERLTGLMLAHTTSWGVRRCAMERVAQPRECRRVDTPYGPVDVKFAPGMPGKAKAEFDQAAAAAAAAGVPLETVLEAARRAFEKR</sequence>
<dbReference type="HAMAP" id="MF_01074">
    <property type="entry name" value="LarC"/>
    <property type="match status" value="1"/>
</dbReference>
<keyword evidence="1 3" id="KW-0533">Nickel</keyword>
<reference evidence="5" key="1">
    <citation type="journal article" date="2021" name="PeerJ">
        <title>Extensive microbial diversity within the chicken gut microbiome revealed by metagenomics and culture.</title>
        <authorList>
            <person name="Gilroy R."/>
            <person name="Ravi A."/>
            <person name="Getino M."/>
            <person name="Pursley I."/>
            <person name="Horton D.L."/>
            <person name="Alikhan N.F."/>
            <person name="Baker D."/>
            <person name="Gharbi K."/>
            <person name="Hall N."/>
            <person name="Watson M."/>
            <person name="Adriaenssens E.M."/>
            <person name="Foster-Nyarko E."/>
            <person name="Jarju S."/>
            <person name="Secka A."/>
            <person name="Antonio M."/>
            <person name="Oren A."/>
            <person name="Chaudhuri R.R."/>
            <person name="La Ragione R."/>
            <person name="Hildebrand F."/>
            <person name="Pallen M.J."/>
        </authorList>
    </citation>
    <scope>NUCLEOTIDE SEQUENCE</scope>
    <source>
        <strain evidence="5">2239</strain>
    </source>
</reference>
<gene>
    <name evidence="3 5" type="primary">larC</name>
    <name evidence="5" type="ORF">H9865_07465</name>
</gene>
<evidence type="ECO:0000256" key="3">
    <source>
        <dbReference type="HAMAP-Rule" id="MF_01074"/>
    </source>
</evidence>
<dbReference type="InterPro" id="IPR002822">
    <property type="entry name" value="Ni_insertion"/>
</dbReference>
<dbReference type="EMBL" id="DXFW01000020">
    <property type="protein sequence ID" value="HIX05922.1"/>
    <property type="molecule type" value="Genomic_DNA"/>
</dbReference>
<organism evidence="5 6">
    <name type="scientific">Candidatus Allofournierella pullicola</name>
    <dbReference type="NCBI Taxonomy" id="2838596"/>
    <lineage>
        <taxon>Bacteria</taxon>
        <taxon>Bacillati</taxon>
        <taxon>Bacillota</taxon>
        <taxon>Clostridia</taxon>
        <taxon>Eubacteriales</taxon>
        <taxon>Oscillospiraceae</taxon>
        <taxon>Allofournierella</taxon>
    </lineage>
</organism>
<comment type="function">
    <text evidence="3">Involved in the biosynthesis of a nickel-pincer cofactor ((SCS)Ni(II) pincer complex). Binds Ni(2+), and functions in nickel delivery to pyridinium-3,5-bisthiocarboxylic acid mononucleotide (P2TMN), to form the mature cofactor. Is thus probably required for the activation of nickel-pincer cofactor-dependent enzymes.</text>
</comment>
<dbReference type="Proteomes" id="UP000824193">
    <property type="component" value="Unassembled WGS sequence"/>
</dbReference>
<dbReference type="GO" id="GO:0016829">
    <property type="term" value="F:lyase activity"/>
    <property type="evidence" value="ECO:0007669"/>
    <property type="project" value="UniProtKB-UniRule"/>
</dbReference>
<dbReference type="GO" id="GO:0051604">
    <property type="term" value="P:protein maturation"/>
    <property type="evidence" value="ECO:0007669"/>
    <property type="project" value="UniProtKB-UniRule"/>
</dbReference>
<evidence type="ECO:0000313" key="5">
    <source>
        <dbReference type="EMBL" id="HIX05922.1"/>
    </source>
</evidence>
<evidence type="ECO:0000313" key="6">
    <source>
        <dbReference type="Proteomes" id="UP000824193"/>
    </source>
</evidence>
<accession>A0A9D2AEI5</accession>
<dbReference type="GO" id="GO:0016151">
    <property type="term" value="F:nickel cation binding"/>
    <property type="evidence" value="ECO:0007669"/>
    <property type="project" value="UniProtKB-UniRule"/>
</dbReference>
<dbReference type="EC" id="4.99.1.12" evidence="3"/>
<reference evidence="5" key="2">
    <citation type="submission" date="2021-04" db="EMBL/GenBank/DDBJ databases">
        <authorList>
            <person name="Gilroy R."/>
        </authorList>
    </citation>
    <scope>NUCLEOTIDE SEQUENCE</scope>
    <source>
        <strain evidence="5">2239</strain>
    </source>
</reference>
<dbReference type="PANTHER" id="PTHR36566:SF1">
    <property type="entry name" value="PYRIDINIUM-3,5-BISTHIOCARBOXYLIC ACID MONONUCLEOTIDE NICKEL INSERTION PROTEIN"/>
    <property type="match status" value="1"/>
</dbReference>
<evidence type="ECO:0000256" key="1">
    <source>
        <dbReference type="ARBA" id="ARBA00022596"/>
    </source>
</evidence>
<keyword evidence="2 3" id="KW-0456">Lyase</keyword>
<dbReference type="AlphaFoldDB" id="A0A9D2AEI5"/>
<name>A0A9D2AEI5_9FIRM</name>
<comment type="caution">
    <text evidence="5">The sequence shown here is derived from an EMBL/GenBank/DDBJ whole genome shotgun (WGS) entry which is preliminary data.</text>
</comment>
<feature type="compositionally biased region" description="Basic and acidic residues" evidence="4">
    <location>
        <begin position="82"/>
        <end position="133"/>
    </location>
</feature>
<proteinExistence type="inferred from homology"/>
<dbReference type="Pfam" id="PF01969">
    <property type="entry name" value="Ni_insertion"/>
    <property type="match status" value="1"/>
</dbReference>
<dbReference type="Gene3D" id="3.30.70.1380">
    <property type="entry name" value="Transcriptional regulatory protein pf0864 domain like"/>
    <property type="match status" value="1"/>
</dbReference>
<evidence type="ECO:0000256" key="2">
    <source>
        <dbReference type="ARBA" id="ARBA00023239"/>
    </source>
</evidence>
<dbReference type="PANTHER" id="PTHR36566">
    <property type="entry name" value="NICKEL INSERTION PROTEIN-RELATED"/>
    <property type="match status" value="1"/>
</dbReference>
<comment type="catalytic activity">
    <reaction evidence="3">
        <text>Ni(II)-pyridinium-3,5-bisthiocarboxylate mononucleotide = pyridinium-3,5-bisthiocarboxylate mononucleotide + Ni(2+)</text>
        <dbReference type="Rhea" id="RHEA:54784"/>
        <dbReference type="ChEBI" id="CHEBI:49786"/>
        <dbReference type="ChEBI" id="CHEBI:137372"/>
        <dbReference type="ChEBI" id="CHEBI:137373"/>
        <dbReference type="EC" id="4.99.1.12"/>
    </reaction>
</comment>
<evidence type="ECO:0000256" key="4">
    <source>
        <dbReference type="SAM" id="MobiDB-lite"/>
    </source>
</evidence>